<accession>A0A1U7D6M9</accession>
<gene>
    <name evidence="2" type="ORF">Ga0080559_TMP2929</name>
</gene>
<organism evidence="2 3">
    <name type="scientific">Salipiger profundus</name>
    <dbReference type="NCBI Taxonomy" id="1229727"/>
    <lineage>
        <taxon>Bacteria</taxon>
        <taxon>Pseudomonadati</taxon>
        <taxon>Pseudomonadota</taxon>
        <taxon>Alphaproteobacteria</taxon>
        <taxon>Rhodobacterales</taxon>
        <taxon>Roseobacteraceae</taxon>
        <taxon>Salipiger</taxon>
    </lineage>
</organism>
<dbReference type="EMBL" id="CP014796">
    <property type="protein sequence ID" value="APX23725.1"/>
    <property type="molecule type" value="Genomic_DNA"/>
</dbReference>
<keyword evidence="1" id="KW-0732">Signal</keyword>
<keyword evidence="3" id="KW-1185">Reference proteome</keyword>
<feature type="signal peptide" evidence="1">
    <location>
        <begin position="1"/>
        <end position="29"/>
    </location>
</feature>
<dbReference type="AlphaFoldDB" id="A0A1U7D6M9"/>
<dbReference type="KEGG" id="tpro:Ga0080559_TMP2929"/>
<dbReference type="RefSeq" id="WP_229743306.1">
    <property type="nucleotide sequence ID" value="NZ_BMEW01000007.1"/>
</dbReference>
<name>A0A1U7D6M9_9RHOB</name>
<evidence type="ECO:0008006" key="4">
    <source>
        <dbReference type="Google" id="ProtNLM"/>
    </source>
</evidence>
<feature type="chain" id="PRO_5010524405" description="Secreted protein" evidence="1">
    <location>
        <begin position="30"/>
        <end position="116"/>
    </location>
</feature>
<evidence type="ECO:0000256" key="1">
    <source>
        <dbReference type="SAM" id="SignalP"/>
    </source>
</evidence>
<reference evidence="2 3" key="1">
    <citation type="submission" date="2016-03" db="EMBL/GenBank/DDBJ databases">
        <title>Deep-sea bacteria in the southern Pacific.</title>
        <authorList>
            <person name="Tang K."/>
        </authorList>
    </citation>
    <scope>NUCLEOTIDE SEQUENCE [LARGE SCALE GENOMIC DNA]</scope>
    <source>
        <strain evidence="2 3">JLT2016</strain>
    </source>
</reference>
<protein>
    <recommendedName>
        <fullName evidence="4">Secreted protein</fullName>
    </recommendedName>
</protein>
<dbReference type="Proteomes" id="UP000186559">
    <property type="component" value="Chromosome"/>
</dbReference>
<sequence length="116" mass="12137" precursor="true">MQRKRYPFAAYLLALAVALTGYQMAVARAQPAPAGEVVICSGLGLVTVLVDETGAPVSRAHVCPDGLLTLFTSVGGGWEPPVHASVWHDVAQGDAIWRAEGRRAPGPQARDPPPGV</sequence>
<evidence type="ECO:0000313" key="2">
    <source>
        <dbReference type="EMBL" id="APX23725.1"/>
    </source>
</evidence>
<proteinExistence type="predicted"/>
<dbReference type="STRING" id="1229727.Ga0080559_TMP2929"/>
<evidence type="ECO:0000313" key="3">
    <source>
        <dbReference type="Proteomes" id="UP000186559"/>
    </source>
</evidence>